<keyword evidence="2" id="KW-0067">ATP-binding</keyword>
<evidence type="ECO:0000259" key="7">
    <source>
        <dbReference type="PROSITE" id="PS51456"/>
    </source>
</evidence>
<dbReference type="GO" id="GO:0016020">
    <property type="term" value="C:membrane"/>
    <property type="evidence" value="ECO:0007669"/>
    <property type="project" value="TreeGrafter"/>
</dbReference>
<evidence type="ECO:0000256" key="6">
    <source>
        <dbReference type="PROSITE-ProRule" id="PRU00782"/>
    </source>
</evidence>
<keyword evidence="11" id="KW-1185">Reference proteome</keyword>
<evidence type="ECO:0000256" key="3">
    <source>
        <dbReference type="ARBA" id="ARBA00023123"/>
    </source>
</evidence>
<dbReference type="Proteomes" id="UP000507245">
    <property type="component" value="Unassembled WGS sequence"/>
</dbReference>
<dbReference type="GO" id="GO:0005737">
    <property type="term" value="C:cytoplasm"/>
    <property type="evidence" value="ECO:0007669"/>
    <property type="project" value="TreeGrafter"/>
</dbReference>
<feature type="domain" description="Myosin motor" evidence="7">
    <location>
        <begin position="5"/>
        <end position="88"/>
    </location>
</feature>
<evidence type="ECO:0000313" key="8">
    <source>
        <dbReference type="EMBL" id="CAB4291513.1"/>
    </source>
</evidence>
<dbReference type="EMBL" id="CAEKKB010000008">
    <property type="protein sequence ID" value="CAB4321831.1"/>
    <property type="molecule type" value="Genomic_DNA"/>
</dbReference>
<organism evidence="8 10">
    <name type="scientific">Prunus armeniaca</name>
    <name type="common">Apricot</name>
    <name type="synonym">Armeniaca vulgaris</name>
    <dbReference type="NCBI Taxonomy" id="36596"/>
    <lineage>
        <taxon>Eukaryota</taxon>
        <taxon>Viridiplantae</taxon>
        <taxon>Streptophyta</taxon>
        <taxon>Embryophyta</taxon>
        <taxon>Tracheophyta</taxon>
        <taxon>Spermatophyta</taxon>
        <taxon>Magnoliopsida</taxon>
        <taxon>eudicotyledons</taxon>
        <taxon>Gunneridae</taxon>
        <taxon>Pentapetalae</taxon>
        <taxon>rosids</taxon>
        <taxon>fabids</taxon>
        <taxon>Rosales</taxon>
        <taxon>Rosaceae</taxon>
        <taxon>Amygdaloideae</taxon>
        <taxon>Amygdaleae</taxon>
        <taxon>Prunus</taxon>
    </lineage>
</organism>
<dbReference type="PANTHER" id="PTHR13140:SF792">
    <property type="entry name" value="MYOSIN-9"/>
    <property type="match status" value="1"/>
</dbReference>
<evidence type="ECO:0000256" key="5">
    <source>
        <dbReference type="ARBA" id="ARBA00023203"/>
    </source>
</evidence>
<evidence type="ECO:0000256" key="2">
    <source>
        <dbReference type="ARBA" id="ARBA00022840"/>
    </source>
</evidence>
<dbReference type="InterPro" id="IPR001609">
    <property type="entry name" value="Myosin_head_motor_dom-like"/>
</dbReference>
<dbReference type="GO" id="GO:0016459">
    <property type="term" value="C:myosin complex"/>
    <property type="evidence" value="ECO:0007669"/>
    <property type="project" value="UniProtKB-KW"/>
</dbReference>
<proteinExistence type="inferred from homology"/>
<dbReference type="Gene3D" id="3.40.850.10">
    <property type="entry name" value="Kinesin motor domain"/>
    <property type="match status" value="1"/>
</dbReference>
<dbReference type="SUPFAM" id="SSF52540">
    <property type="entry name" value="P-loop containing nucleoside triphosphate hydrolases"/>
    <property type="match status" value="1"/>
</dbReference>
<keyword evidence="3 6" id="KW-0518">Myosin</keyword>
<reference evidence="11" key="1">
    <citation type="journal article" date="2020" name="Genome Biol.">
        <title>Gamete binning: chromosome-level and haplotype-resolved genome assembly enabled by high-throughput single-cell sequencing of gamete genomes.</title>
        <authorList>
            <person name="Campoy J.A."/>
            <person name="Sun H."/>
            <person name="Goel M."/>
            <person name="Jiao W.-B."/>
            <person name="Folz-Donahue K."/>
            <person name="Wang N."/>
            <person name="Rubio M."/>
            <person name="Liu C."/>
            <person name="Kukat C."/>
            <person name="Ruiz D."/>
            <person name="Huettel B."/>
            <person name="Schneeberger K."/>
        </authorList>
    </citation>
    <scope>NUCLEOTIDE SEQUENCE [LARGE SCALE GENOMIC DNA]</scope>
    <source>
        <strain evidence="11">cv. Rojo Pasion</strain>
    </source>
</reference>
<evidence type="ECO:0000313" key="11">
    <source>
        <dbReference type="Proteomes" id="UP000507245"/>
    </source>
</evidence>
<sequence>METPAGGVDLTQLSYLLEPGVLCNLATRYENNEINAYTRNILIAINPFQSLSHLYDTVMMERMRSEALHKYPFPSLKKMMLSANLLIN</sequence>
<dbReference type="Pfam" id="PF00063">
    <property type="entry name" value="Myosin_head"/>
    <property type="match status" value="1"/>
</dbReference>
<protein>
    <recommendedName>
        <fullName evidence="7">Myosin motor domain-containing protein</fullName>
    </recommendedName>
</protein>
<dbReference type="InterPro" id="IPR036961">
    <property type="entry name" value="Kinesin_motor_dom_sf"/>
</dbReference>
<accession>A0A6J5VT22</accession>
<dbReference type="GO" id="GO:0051015">
    <property type="term" value="F:actin filament binding"/>
    <property type="evidence" value="ECO:0007669"/>
    <property type="project" value="TreeGrafter"/>
</dbReference>
<dbReference type="AlphaFoldDB" id="A0A6J5VT22"/>
<dbReference type="PROSITE" id="PS51456">
    <property type="entry name" value="MYOSIN_MOTOR"/>
    <property type="match status" value="1"/>
</dbReference>
<keyword evidence="4" id="KW-0505">Motor protein</keyword>
<gene>
    <name evidence="8" type="ORF">CURHAP_LOCUS51854</name>
    <name evidence="9" type="ORF">ORAREDHAP_LOCUS51101</name>
</gene>
<dbReference type="PANTHER" id="PTHR13140">
    <property type="entry name" value="MYOSIN"/>
    <property type="match status" value="1"/>
</dbReference>
<keyword evidence="1" id="KW-0547">Nucleotide-binding</keyword>
<dbReference type="GO" id="GO:0000146">
    <property type="term" value="F:microfilament motor activity"/>
    <property type="evidence" value="ECO:0007669"/>
    <property type="project" value="TreeGrafter"/>
</dbReference>
<dbReference type="InterPro" id="IPR027417">
    <property type="entry name" value="P-loop_NTPase"/>
</dbReference>
<evidence type="ECO:0000313" key="9">
    <source>
        <dbReference type="EMBL" id="CAB4321831.1"/>
    </source>
</evidence>
<evidence type="ECO:0000256" key="4">
    <source>
        <dbReference type="ARBA" id="ARBA00023175"/>
    </source>
</evidence>
<comment type="similarity">
    <text evidence="6">Belongs to the TRAFAC class myosin-kinesin ATPase superfamily. Myosin family.</text>
</comment>
<dbReference type="Proteomes" id="UP000507222">
    <property type="component" value="Unassembled WGS sequence"/>
</dbReference>
<dbReference type="GO" id="GO:0005524">
    <property type="term" value="F:ATP binding"/>
    <property type="evidence" value="ECO:0007669"/>
    <property type="project" value="UniProtKB-KW"/>
</dbReference>
<reference evidence="8 10" key="2">
    <citation type="submission" date="2020-05" db="EMBL/GenBank/DDBJ databases">
        <authorList>
            <person name="Campoy J."/>
            <person name="Schneeberger K."/>
            <person name="Spophaly S."/>
        </authorList>
    </citation>
    <scope>NUCLEOTIDE SEQUENCE [LARGE SCALE GENOMIC DNA]</scope>
    <source>
        <strain evidence="8">PruArmRojPasFocal</strain>
    </source>
</reference>
<dbReference type="GO" id="GO:0009860">
    <property type="term" value="P:pollen tube growth"/>
    <property type="evidence" value="ECO:0007669"/>
    <property type="project" value="TreeGrafter"/>
</dbReference>
<dbReference type="EMBL" id="CAEKDK010000008">
    <property type="protein sequence ID" value="CAB4291513.1"/>
    <property type="molecule type" value="Genomic_DNA"/>
</dbReference>
<comment type="caution">
    <text evidence="6">Lacks conserved residue(s) required for the propagation of feature annotation.</text>
</comment>
<dbReference type="GO" id="GO:0007015">
    <property type="term" value="P:actin filament organization"/>
    <property type="evidence" value="ECO:0007669"/>
    <property type="project" value="TreeGrafter"/>
</dbReference>
<dbReference type="OrthoDB" id="6108017at2759"/>
<keyword evidence="5 6" id="KW-0009">Actin-binding</keyword>
<name>A0A6J5VT22_PRUAR</name>
<evidence type="ECO:0000256" key="1">
    <source>
        <dbReference type="ARBA" id="ARBA00022741"/>
    </source>
</evidence>
<evidence type="ECO:0000313" key="10">
    <source>
        <dbReference type="Proteomes" id="UP000507222"/>
    </source>
</evidence>